<evidence type="ECO:0000313" key="1">
    <source>
        <dbReference type="EMBL" id="NKI31464.1"/>
    </source>
</evidence>
<reference evidence="1 2" key="1">
    <citation type="submission" date="2020-04" db="EMBL/GenBank/DDBJ databases">
        <authorList>
            <person name="Yoon J."/>
        </authorList>
    </citation>
    <scope>NUCLEOTIDE SEQUENCE [LARGE SCALE GENOMIC DNA]</scope>
    <source>
        <strain evidence="1 2">DJ-13</strain>
    </source>
</reference>
<evidence type="ECO:0000313" key="2">
    <source>
        <dbReference type="Proteomes" id="UP000718451"/>
    </source>
</evidence>
<evidence type="ECO:0008006" key="3">
    <source>
        <dbReference type="Google" id="ProtNLM"/>
    </source>
</evidence>
<accession>A0ABX1GNJ6</accession>
<sequence>MQKKTQLRKDLTLNELYQLRENLNSAINQAEELKKSGVPSIKGKRNRKLNITWEKIKSYYTFYSLGEKLYKPGMKSFRYVRDKYGEGFDATKEKWNIASERLIEIIESLAS</sequence>
<keyword evidence="2" id="KW-1185">Reference proteome</keyword>
<protein>
    <recommendedName>
        <fullName evidence="3">HK97 gp10 family phage protein</fullName>
    </recommendedName>
</protein>
<proteinExistence type="predicted"/>
<dbReference type="RefSeq" id="WP_168551637.1">
    <property type="nucleotide sequence ID" value="NZ_JAAWWL010000001.1"/>
</dbReference>
<dbReference type="Proteomes" id="UP000718451">
    <property type="component" value="Unassembled WGS sequence"/>
</dbReference>
<name>A0ABX1GNJ6_9FLAO</name>
<organism evidence="1 2">
    <name type="scientific">Croceivirga thetidis</name>
    <dbReference type="NCBI Taxonomy" id="2721623"/>
    <lineage>
        <taxon>Bacteria</taxon>
        <taxon>Pseudomonadati</taxon>
        <taxon>Bacteroidota</taxon>
        <taxon>Flavobacteriia</taxon>
        <taxon>Flavobacteriales</taxon>
        <taxon>Flavobacteriaceae</taxon>
        <taxon>Croceivirga</taxon>
    </lineage>
</organism>
<dbReference type="EMBL" id="JAAWWL010000001">
    <property type="protein sequence ID" value="NKI31464.1"/>
    <property type="molecule type" value="Genomic_DNA"/>
</dbReference>
<gene>
    <name evidence="1" type="ORF">HCU67_05870</name>
</gene>
<comment type="caution">
    <text evidence="1">The sequence shown here is derived from an EMBL/GenBank/DDBJ whole genome shotgun (WGS) entry which is preliminary data.</text>
</comment>